<gene>
    <name evidence="2" type="ORF">MSj_01376</name>
</gene>
<dbReference type="GO" id="GO:0004607">
    <property type="term" value="F:phosphatidylcholine-sterol O-acyltransferase activity"/>
    <property type="evidence" value="ECO:0007669"/>
    <property type="project" value="UniProtKB-EC"/>
</dbReference>
<dbReference type="Gene3D" id="3.40.50.1110">
    <property type="entry name" value="SGNH hydrolase"/>
    <property type="match status" value="1"/>
</dbReference>
<dbReference type="AlphaFoldDB" id="A0A2Z6UNS4"/>
<dbReference type="Pfam" id="PF00657">
    <property type="entry name" value="Lipase_GDSL"/>
    <property type="match status" value="1"/>
</dbReference>
<dbReference type="Proteomes" id="UP000248272">
    <property type="component" value="Unassembled WGS sequence"/>
</dbReference>
<dbReference type="EMBL" id="BDSG01000026">
    <property type="protein sequence ID" value="GBL09896.1"/>
    <property type="molecule type" value="Genomic_DNA"/>
</dbReference>
<sequence>MSTSKRLSVSLIFPEYWLRTHPLRTITFQAFGIGSLSLLCAGVIQSSVQASSFNIDEIYVFGDSNVDIGRVYQATGGAFPPAPLYAEGRFTNGPVWVEYLAQSLGLTVNAATNFAFGGANTGTLNTINPSWPGVLTQVNQYLNSVTVADPRGLYIIAAGANDYVFGGITEPVEAVNNLEISIRALVGMGASQIMVNNVFDLGKVPLVQGTGREAALNHFTTEHRELLFTRINHLQTTFGSQVKIMTLDFWDSFNQLQANPARFGFSNVTEPCLVTNPVVSVCSDPDSYFFWDQLHPSTAGQRAIAAVAQSSLQSTPEPATGGAIFFVSALAFIGRMIRKNP</sequence>
<evidence type="ECO:0000313" key="3">
    <source>
        <dbReference type="Proteomes" id="UP000248272"/>
    </source>
</evidence>
<organism evidence="2 3">
    <name type="scientific">Microcystis aeruginosa Sj</name>
    <dbReference type="NCBI Taxonomy" id="1979544"/>
    <lineage>
        <taxon>Bacteria</taxon>
        <taxon>Bacillati</taxon>
        <taxon>Cyanobacteriota</taxon>
        <taxon>Cyanophyceae</taxon>
        <taxon>Oscillatoriophycideae</taxon>
        <taxon>Chroococcales</taxon>
        <taxon>Microcystaceae</taxon>
        <taxon>Microcystis</taxon>
    </lineage>
</organism>
<keyword evidence="2" id="KW-0012">Acyltransferase</keyword>
<dbReference type="CDD" id="cd01846">
    <property type="entry name" value="fatty_acyltransferase_like"/>
    <property type="match status" value="1"/>
</dbReference>
<comment type="caution">
    <text evidence="2">The sequence shown here is derived from an EMBL/GenBank/DDBJ whole genome shotgun (WGS) entry which is preliminary data.</text>
</comment>
<protein>
    <submittedName>
        <fullName evidence="2">Phosphatidylcholine-sterol acyltransferase</fullName>
        <ecNumber evidence="2">2.3.1.43</ecNumber>
    </submittedName>
</protein>
<dbReference type="GO" id="GO:0016788">
    <property type="term" value="F:hydrolase activity, acting on ester bonds"/>
    <property type="evidence" value="ECO:0007669"/>
    <property type="project" value="InterPro"/>
</dbReference>
<name>A0A2Z6UNS4_MICAE</name>
<dbReference type="InterPro" id="IPR001087">
    <property type="entry name" value="GDSL"/>
</dbReference>
<dbReference type="PANTHER" id="PTHR22835:SF659">
    <property type="entry name" value="GDSL LIPASE_ACYLHYDROLASE, PUTATIVE (AFU_ORTHOLOGUE AFUA_2G00510)-RELATED"/>
    <property type="match status" value="1"/>
</dbReference>
<keyword evidence="2" id="KW-0808">Transferase</keyword>
<evidence type="ECO:0000256" key="1">
    <source>
        <dbReference type="ARBA" id="ARBA00008668"/>
    </source>
</evidence>
<dbReference type="SUPFAM" id="SSF52266">
    <property type="entry name" value="SGNH hydrolase"/>
    <property type="match status" value="1"/>
</dbReference>
<dbReference type="EC" id="2.3.1.43" evidence="2"/>
<accession>A0A2Z6UNS4</accession>
<comment type="similarity">
    <text evidence="1">Belongs to the 'GDSL' lipolytic enzyme family.</text>
</comment>
<dbReference type="RefSeq" id="WP_110578586.1">
    <property type="nucleotide sequence ID" value="NZ_BDSG01000026.1"/>
</dbReference>
<reference evidence="2 3" key="1">
    <citation type="journal article" date="2018" name="Front. Microbiol.">
        <title>Adaptation of the Freshwater Bloom-Forming Cyanobacterium Microcystis aeruginosa to Brackish Water Is Driven by Recent Horizontal Transfer of Sucrose Genes.</title>
        <authorList>
            <person name="Tanabe Y."/>
            <person name="Hodoki Y."/>
            <person name="Sano T."/>
            <person name="Tada K."/>
            <person name="Watanabe M.M."/>
        </authorList>
    </citation>
    <scope>NUCLEOTIDE SEQUENCE [LARGE SCALE GENOMIC DNA]</scope>
    <source>
        <strain evidence="2 3">Sj</strain>
    </source>
</reference>
<dbReference type="PANTHER" id="PTHR22835">
    <property type="entry name" value="ZINC FINGER FYVE DOMAIN CONTAINING PROTEIN"/>
    <property type="match status" value="1"/>
</dbReference>
<proteinExistence type="inferred from homology"/>
<evidence type="ECO:0000313" key="2">
    <source>
        <dbReference type="EMBL" id="GBL09896.1"/>
    </source>
</evidence>
<dbReference type="InterPro" id="IPR036514">
    <property type="entry name" value="SGNH_hydro_sf"/>
</dbReference>